<feature type="disulfide bond" evidence="2">
    <location>
        <begin position="16"/>
        <end position="28"/>
    </location>
</feature>
<accession>A0A182ULW1</accession>
<dbReference type="SUPFAM" id="SSF57424">
    <property type="entry name" value="LDL receptor-like module"/>
    <property type="match status" value="1"/>
</dbReference>
<dbReference type="InterPro" id="IPR053103">
    <property type="entry name" value="IDLSRF-like_peptide"/>
</dbReference>
<protein>
    <submittedName>
        <fullName evidence="3">Uncharacterized protein</fullName>
    </submittedName>
</protein>
<dbReference type="Pfam" id="PF00057">
    <property type="entry name" value="Ldl_recept_a"/>
    <property type="match status" value="1"/>
</dbReference>
<proteinExistence type="predicted"/>
<dbReference type="PROSITE" id="PS01209">
    <property type="entry name" value="LDLRA_1"/>
    <property type="match status" value="1"/>
</dbReference>
<dbReference type="EnsemblMetazoa" id="AMEM000118-RA">
    <property type="protein sequence ID" value="AMEM000118-PA"/>
    <property type="gene ID" value="AMEM000118"/>
</dbReference>
<dbReference type="Gene3D" id="2.40.128.620">
    <property type="match status" value="1"/>
</dbReference>
<dbReference type="PANTHER" id="PTHR20967:SF0">
    <property type="entry name" value="PROHORMONE-4"/>
    <property type="match status" value="1"/>
</dbReference>
<dbReference type="InterPro" id="IPR036055">
    <property type="entry name" value="LDL_receptor-like_sf"/>
</dbReference>
<reference evidence="3" key="1">
    <citation type="submission" date="2020-05" db="UniProtKB">
        <authorList>
            <consortium name="EnsemblMetazoa"/>
        </authorList>
    </citation>
    <scope>IDENTIFICATION</scope>
    <source>
        <strain evidence="3">MAF</strain>
    </source>
</reference>
<evidence type="ECO:0000256" key="1">
    <source>
        <dbReference type="ARBA" id="ARBA00023157"/>
    </source>
</evidence>
<evidence type="ECO:0000256" key="2">
    <source>
        <dbReference type="PROSITE-ProRule" id="PRU00124"/>
    </source>
</evidence>
<dbReference type="SMART" id="SM00192">
    <property type="entry name" value="LDLa"/>
    <property type="match status" value="1"/>
</dbReference>
<dbReference type="InterPro" id="IPR002172">
    <property type="entry name" value="LDrepeatLR_classA_rpt"/>
</dbReference>
<feature type="disulfide bond" evidence="2">
    <location>
        <begin position="23"/>
        <end position="41"/>
    </location>
</feature>
<dbReference type="CDD" id="cd00112">
    <property type="entry name" value="LDLa"/>
    <property type="match status" value="1"/>
</dbReference>
<dbReference type="AlphaFoldDB" id="A0A182ULW1"/>
<evidence type="ECO:0000313" key="4">
    <source>
        <dbReference type="Proteomes" id="UP000075903"/>
    </source>
</evidence>
<organism evidence="3 4">
    <name type="scientific">Anopheles merus</name>
    <name type="common">Mosquito</name>
    <dbReference type="NCBI Taxonomy" id="30066"/>
    <lineage>
        <taxon>Eukaryota</taxon>
        <taxon>Metazoa</taxon>
        <taxon>Ecdysozoa</taxon>
        <taxon>Arthropoda</taxon>
        <taxon>Hexapoda</taxon>
        <taxon>Insecta</taxon>
        <taxon>Pterygota</taxon>
        <taxon>Neoptera</taxon>
        <taxon>Endopterygota</taxon>
        <taxon>Diptera</taxon>
        <taxon>Nematocera</taxon>
        <taxon>Culicoidea</taxon>
        <taxon>Culicidae</taxon>
        <taxon>Anophelinae</taxon>
        <taxon>Anopheles</taxon>
    </lineage>
</organism>
<dbReference type="Proteomes" id="UP000075903">
    <property type="component" value="Unassembled WGS sequence"/>
</dbReference>
<dbReference type="VEuPathDB" id="VectorBase:AMEM21_002034"/>
<sequence>MKSNFRQAEVNMTLQCAERQFRCGSGQCIHISFVCDGEDDCNDGSDEDVHVCKITVRTAAQRIKHWTSGQSVMMPLVKLVRNDGGRLTSRAQSTMMSRICTAVNGWKLTLGAMVVVPVPMN</sequence>
<dbReference type="FunFam" id="4.10.400.10:FF:000113">
    <property type="entry name" value="Low-density lipoprotein receptor-related protein 8"/>
    <property type="match status" value="1"/>
</dbReference>
<dbReference type="STRING" id="30066.A0A182ULW1"/>
<keyword evidence="4" id="KW-1185">Reference proteome</keyword>
<dbReference type="PROSITE" id="PS50068">
    <property type="entry name" value="LDLRA_2"/>
    <property type="match status" value="1"/>
</dbReference>
<dbReference type="PANTHER" id="PTHR20967">
    <property type="entry name" value="PROHORMONE-4"/>
    <property type="match status" value="1"/>
</dbReference>
<keyword evidence="1 2" id="KW-1015">Disulfide bond</keyword>
<evidence type="ECO:0000313" key="3">
    <source>
        <dbReference type="EnsemblMetazoa" id="AMEM000118-PA"/>
    </source>
</evidence>
<dbReference type="InterPro" id="IPR023415">
    <property type="entry name" value="LDLR_class-A_CS"/>
</dbReference>
<name>A0A182ULW1_ANOME</name>
<comment type="caution">
    <text evidence="2">Lacks conserved residue(s) required for the propagation of feature annotation.</text>
</comment>
<dbReference type="VEuPathDB" id="VectorBase:AMEM000118"/>